<comment type="caution">
    <text evidence="2">The sequence shown here is derived from an EMBL/GenBank/DDBJ whole genome shotgun (WGS) entry which is preliminary data.</text>
</comment>
<reference evidence="2 4" key="1">
    <citation type="submission" date="2020-09" db="EMBL/GenBank/DDBJ databases">
        <title>Draft Genomes of Bacterial Isolates from North Pond Shallow Sediments.</title>
        <authorList>
            <person name="Kiel Reese B."/>
            <person name="Mullis M."/>
            <person name="Weisend R.E."/>
        </authorList>
    </citation>
    <scope>NUCLEOTIDE SEQUENCE</scope>
    <source>
        <strain evidence="2">KJE-2</strain>
        <strain evidence="1 4">KJE-3</strain>
    </source>
</reference>
<evidence type="ECO:0000313" key="1">
    <source>
        <dbReference type="EMBL" id="MBJ7265460.1"/>
    </source>
</evidence>
<dbReference type="RefSeq" id="WP_199493249.1">
    <property type="nucleotide sequence ID" value="NZ_JAEMOP010000009.1"/>
</dbReference>
<sequence length="109" mass="12648">MNEYTYLITDVFEPLRERVHDTMRLVNELRVLEHTQQQKIINHLTMASAALANYSRVVETQPIMGRVDIDSIKNLVTTTETVIASIEYFERNLADHWTMLKGSEETTHA</sequence>
<gene>
    <name evidence="1" type="ORF">JHC10_00745</name>
    <name evidence="2" type="ORF">JHC11_12795</name>
</gene>
<protein>
    <submittedName>
        <fullName evidence="2">Uncharacterized protein</fullName>
    </submittedName>
</protein>
<keyword evidence="4" id="KW-1185">Reference proteome</keyword>
<evidence type="ECO:0000313" key="3">
    <source>
        <dbReference type="Proteomes" id="UP000621390"/>
    </source>
</evidence>
<dbReference type="Proteomes" id="UP000621390">
    <property type="component" value="Unassembled WGS sequence"/>
</dbReference>
<dbReference type="EMBL" id="JAEMOP010000009">
    <property type="protein sequence ID" value="MBJ7316866.1"/>
    <property type="molecule type" value="Genomic_DNA"/>
</dbReference>
<accession>A0A8I1G9N5</accession>
<evidence type="ECO:0000313" key="2">
    <source>
        <dbReference type="EMBL" id="MBJ7316866.1"/>
    </source>
</evidence>
<dbReference type="Proteomes" id="UP000655994">
    <property type="component" value="Unassembled WGS sequence"/>
</dbReference>
<proteinExistence type="predicted"/>
<dbReference type="EMBL" id="JAEMOS010000002">
    <property type="protein sequence ID" value="MBJ7265460.1"/>
    <property type="molecule type" value="Genomic_DNA"/>
</dbReference>
<organism evidence="2 3">
    <name type="scientific">Idiomarina abyssalis</name>
    <dbReference type="NCBI Taxonomy" id="86102"/>
    <lineage>
        <taxon>Bacteria</taxon>
        <taxon>Pseudomonadati</taxon>
        <taxon>Pseudomonadota</taxon>
        <taxon>Gammaproteobacteria</taxon>
        <taxon>Alteromonadales</taxon>
        <taxon>Idiomarinaceae</taxon>
        <taxon>Idiomarina</taxon>
    </lineage>
</organism>
<dbReference type="AlphaFoldDB" id="A0A8I1G9N5"/>
<name>A0A8I1G9N5_9GAMM</name>
<evidence type="ECO:0000313" key="4">
    <source>
        <dbReference type="Proteomes" id="UP000655994"/>
    </source>
</evidence>